<dbReference type="EMBL" id="JAFFHA010000005">
    <property type="protein sequence ID" value="KAK4655803.1"/>
    <property type="molecule type" value="Genomic_DNA"/>
</dbReference>
<evidence type="ECO:0000313" key="4">
    <source>
        <dbReference type="Proteomes" id="UP001323405"/>
    </source>
</evidence>
<sequence>MLSLPALAAVTAVAPPSTSAPSTTRSPSAATPPPSSASRSATLAASSASLAVPAPVLSSAATLTLLPLAPSPSTSSPAASCKCGHGIICCSQIWTPEGNNSNGFWRTVFGMANLEGLLVLGCMKYFLFFISLFLSLFRPGKGREGWKHVRSFFAFERSDVSSLASGFCSFSFVF</sequence>
<keyword evidence="2" id="KW-1133">Transmembrane helix</keyword>
<accession>A0ABR0GJ89</accession>
<feature type="region of interest" description="Disordered" evidence="1">
    <location>
        <begin position="12"/>
        <end position="39"/>
    </location>
</feature>
<feature type="compositionally biased region" description="Low complexity" evidence="1">
    <location>
        <begin position="12"/>
        <end position="29"/>
    </location>
</feature>
<evidence type="ECO:0000256" key="2">
    <source>
        <dbReference type="SAM" id="Phobius"/>
    </source>
</evidence>
<reference evidence="3 4" key="1">
    <citation type="journal article" date="2023" name="bioRxiv">
        <title>High-quality genome assemblies of four members of thePodospora anserinaspecies complex.</title>
        <authorList>
            <person name="Ament-Velasquez S.L."/>
            <person name="Vogan A.A."/>
            <person name="Wallerman O."/>
            <person name="Hartmann F."/>
            <person name="Gautier V."/>
            <person name="Silar P."/>
            <person name="Giraud T."/>
            <person name="Johannesson H."/>
        </authorList>
    </citation>
    <scope>NUCLEOTIDE SEQUENCE [LARGE SCALE GENOMIC DNA]</scope>
    <source>
        <strain evidence="3 4">CBS 415.72m</strain>
    </source>
</reference>
<keyword evidence="2" id="KW-0472">Membrane</keyword>
<keyword evidence="2" id="KW-0812">Transmembrane</keyword>
<dbReference type="GeneID" id="87908763"/>
<keyword evidence="4" id="KW-1185">Reference proteome</keyword>
<gene>
    <name evidence="3" type="ORF">QC762_305630</name>
</gene>
<comment type="caution">
    <text evidence="3">The sequence shown here is derived from an EMBL/GenBank/DDBJ whole genome shotgun (WGS) entry which is preliminary data.</text>
</comment>
<protein>
    <recommendedName>
        <fullName evidence="5">Hydrophobin</fullName>
    </recommendedName>
</protein>
<dbReference type="RefSeq" id="XP_062744778.1">
    <property type="nucleotide sequence ID" value="XM_062888856.1"/>
</dbReference>
<evidence type="ECO:0000256" key="1">
    <source>
        <dbReference type="SAM" id="MobiDB-lite"/>
    </source>
</evidence>
<evidence type="ECO:0008006" key="5">
    <source>
        <dbReference type="Google" id="ProtNLM"/>
    </source>
</evidence>
<evidence type="ECO:0000313" key="3">
    <source>
        <dbReference type="EMBL" id="KAK4655803.1"/>
    </source>
</evidence>
<proteinExistence type="predicted"/>
<dbReference type="Proteomes" id="UP001323405">
    <property type="component" value="Unassembled WGS sequence"/>
</dbReference>
<name>A0ABR0GJ89_9PEZI</name>
<organism evidence="3 4">
    <name type="scientific">Podospora pseudocomata</name>
    <dbReference type="NCBI Taxonomy" id="2093779"/>
    <lineage>
        <taxon>Eukaryota</taxon>
        <taxon>Fungi</taxon>
        <taxon>Dikarya</taxon>
        <taxon>Ascomycota</taxon>
        <taxon>Pezizomycotina</taxon>
        <taxon>Sordariomycetes</taxon>
        <taxon>Sordariomycetidae</taxon>
        <taxon>Sordariales</taxon>
        <taxon>Podosporaceae</taxon>
        <taxon>Podospora</taxon>
    </lineage>
</organism>
<feature type="transmembrane region" description="Helical" evidence="2">
    <location>
        <begin position="117"/>
        <end position="137"/>
    </location>
</feature>